<name>A0A5C8Z979_9GAMM</name>
<accession>A0A5C8Z979</accession>
<keyword evidence="2" id="KW-0560">Oxidoreductase</keyword>
<organism evidence="2 3">
    <name type="scientific">Reinekea thalattae</name>
    <dbReference type="NCBI Taxonomy" id="2593301"/>
    <lineage>
        <taxon>Bacteria</taxon>
        <taxon>Pseudomonadati</taxon>
        <taxon>Pseudomonadota</taxon>
        <taxon>Gammaproteobacteria</taxon>
        <taxon>Oceanospirillales</taxon>
        <taxon>Saccharospirillaceae</taxon>
        <taxon>Reinekea</taxon>
    </lineage>
</organism>
<dbReference type="AlphaFoldDB" id="A0A5C8Z979"/>
<dbReference type="Proteomes" id="UP000321764">
    <property type="component" value="Unassembled WGS sequence"/>
</dbReference>
<keyword evidence="3" id="KW-1185">Reference proteome</keyword>
<dbReference type="EMBL" id="VKAD01000001">
    <property type="protein sequence ID" value="TXR53829.1"/>
    <property type="molecule type" value="Genomic_DNA"/>
</dbReference>
<evidence type="ECO:0000313" key="2">
    <source>
        <dbReference type="EMBL" id="TXR53829.1"/>
    </source>
</evidence>
<keyword evidence="2" id="KW-0503">Monooxygenase</keyword>
<dbReference type="OrthoDB" id="9812192at2"/>
<evidence type="ECO:0000259" key="1">
    <source>
        <dbReference type="PROSITE" id="PS51725"/>
    </source>
</evidence>
<dbReference type="InterPro" id="IPR011008">
    <property type="entry name" value="Dimeric_a/b-barrel"/>
</dbReference>
<dbReference type="RefSeq" id="WP_147713228.1">
    <property type="nucleotide sequence ID" value="NZ_VKAD01000001.1"/>
</dbReference>
<dbReference type="Pfam" id="PF03992">
    <property type="entry name" value="ABM"/>
    <property type="match status" value="1"/>
</dbReference>
<reference evidence="2 3" key="1">
    <citation type="submission" date="2019-07" db="EMBL/GenBank/DDBJ databases">
        <title>Reinekea sp. strain SSH23 genome sequencing and assembly.</title>
        <authorList>
            <person name="Kim I."/>
        </authorList>
    </citation>
    <scope>NUCLEOTIDE SEQUENCE [LARGE SCALE GENOMIC DNA]</scope>
    <source>
        <strain evidence="2 3">SSH23</strain>
    </source>
</reference>
<dbReference type="PROSITE" id="PS51725">
    <property type="entry name" value="ABM"/>
    <property type="match status" value="1"/>
</dbReference>
<comment type="caution">
    <text evidence="2">The sequence shown here is derived from an EMBL/GenBank/DDBJ whole genome shotgun (WGS) entry which is preliminary data.</text>
</comment>
<dbReference type="Gene3D" id="3.30.70.100">
    <property type="match status" value="1"/>
</dbReference>
<evidence type="ECO:0000313" key="3">
    <source>
        <dbReference type="Proteomes" id="UP000321764"/>
    </source>
</evidence>
<gene>
    <name evidence="2" type="ORF">FME95_04530</name>
</gene>
<dbReference type="SUPFAM" id="SSF54909">
    <property type="entry name" value="Dimeric alpha+beta barrel"/>
    <property type="match status" value="1"/>
</dbReference>
<dbReference type="GO" id="GO:0004497">
    <property type="term" value="F:monooxygenase activity"/>
    <property type="evidence" value="ECO:0007669"/>
    <property type="project" value="UniProtKB-KW"/>
</dbReference>
<feature type="domain" description="ABM" evidence="1">
    <location>
        <begin position="5"/>
        <end position="93"/>
    </location>
</feature>
<dbReference type="InterPro" id="IPR007138">
    <property type="entry name" value="ABM_dom"/>
</dbReference>
<sequence length="93" mass="10598">MNNVVTLTGYIVVPEDELEQVMGALKIHKELTLQESGCISFSVQQRESEPCIFDVAEEFESKQAFELHQQRVAESDWGRVTKNVKRHYQVSGA</sequence>
<protein>
    <submittedName>
        <fullName evidence="2">Antibiotic biosynthesis monooxygenase</fullName>
    </submittedName>
</protein>
<proteinExistence type="predicted"/>